<comment type="caution">
    <text evidence="1">The sequence shown here is derived from an EMBL/GenBank/DDBJ whole genome shotgun (WGS) entry which is preliminary data.</text>
</comment>
<organism evidence="1 2">
    <name type="scientific">Meloidogyne enterolobii</name>
    <name type="common">Root-knot nematode worm</name>
    <name type="synonym">Meloidogyne mayaguensis</name>
    <dbReference type="NCBI Taxonomy" id="390850"/>
    <lineage>
        <taxon>Eukaryota</taxon>
        <taxon>Metazoa</taxon>
        <taxon>Ecdysozoa</taxon>
        <taxon>Nematoda</taxon>
        <taxon>Chromadorea</taxon>
        <taxon>Rhabditida</taxon>
        <taxon>Tylenchina</taxon>
        <taxon>Tylenchomorpha</taxon>
        <taxon>Tylenchoidea</taxon>
        <taxon>Meloidogynidae</taxon>
        <taxon>Meloidogyninae</taxon>
        <taxon>Meloidogyne</taxon>
    </lineage>
</organism>
<proteinExistence type="predicted"/>
<evidence type="ECO:0000313" key="2">
    <source>
        <dbReference type="Proteomes" id="UP001497535"/>
    </source>
</evidence>
<reference evidence="1" key="1">
    <citation type="submission" date="2023-11" db="EMBL/GenBank/DDBJ databases">
        <authorList>
            <person name="Poullet M."/>
        </authorList>
    </citation>
    <scope>NUCLEOTIDE SEQUENCE</scope>
    <source>
        <strain evidence="1">E1834</strain>
    </source>
</reference>
<name>A0ACB0Z9G0_MELEN</name>
<sequence length="525" mass="61383">MSDFDMDDEDYGLQYSDDSGSEPDVALENQYYAAKALKSEGNQSAALTSFQRVLELETEKGDWGFKALKQMMKLTFSMGRFEQVLTHYKQLLTYIRSAVTKNYAEKSINSILDHISGSKNKELLQKFYQITLDALKEARNERLWFKTNTKLGKLYFDMKEFDKLKQVLKQLRNSCQTESGEDDQKKGTQLLEIYALEIQMYTEQKNNKALQQLYDQSIHVKSAIPHPLIMGTIRGFFRNYFAKNKIIFRMWWKNAFKKWFGNFLKTNFKYKFIAEFDKAHTDFFGAFKNYDESGSSRRILCLKYLVLANMLMKSDINPFDSQETKAFKDEPEILAMTQMVAAYQQNDIQRFEQILEANRASVMDDPFIREHIEELLANIRTEVLLRLIKPYVCIRLSYLAEELRIHEKEVVRLLVEIIHDRRRDLKIDQVNQTLVKIGHNKELLSTGRAQAMNKMPILKVEQQNNLLDLYAEEICSRISQNLSLEGLGPLKEFLHEENLLAILSSDEGILGSFSFLLKNIFFRPK</sequence>
<accession>A0ACB0Z9G0</accession>
<protein>
    <submittedName>
        <fullName evidence="1">Uncharacterized protein</fullName>
    </submittedName>
</protein>
<keyword evidence="2" id="KW-1185">Reference proteome</keyword>
<dbReference type="Proteomes" id="UP001497535">
    <property type="component" value="Unassembled WGS sequence"/>
</dbReference>
<evidence type="ECO:0000313" key="1">
    <source>
        <dbReference type="EMBL" id="CAK5075553.1"/>
    </source>
</evidence>
<gene>
    <name evidence="1" type="ORF">MENTE1834_LOCUS22370</name>
</gene>
<dbReference type="EMBL" id="CAVMJV010000028">
    <property type="protein sequence ID" value="CAK5075553.1"/>
    <property type="molecule type" value="Genomic_DNA"/>
</dbReference>